<dbReference type="Gene3D" id="3.40.50.2000">
    <property type="entry name" value="Glycogen Phosphorylase B"/>
    <property type="match status" value="2"/>
</dbReference>
<dbReference type="PANTHER" id="PTHR45947">
    <property type="entry name" value="SULFOQUINOVOSYL TRANSFERASE SQD2"/>
    <property type="match status" value="1"/>
</dbReference>
<dbReference type="CDD" id="cd03812">
    <property type="entry name" value="GT4_CapH-like"/>
    <property type="match status" value="1"/>
</dbReference>
<proteinExistence type="predicted"/>
<gene>
    <name evidence="3" type="ORF">CGS56_08570</name>
    <name evidence="4" type="ORF">DWZ25_06250</name>
</gene>
<feature type="domain" description="Glycosyl transferase family 1" evidence="1">
    <location>
        <begin position="183"/>
        <end position="348"/>
    </location>
</feature>
<dbReference type="InterPro" id="IPR001296">
    <property type="entry name" value="Glyco_trans_1"/>
</dbReference>
<keyword evidence="3" id="KW-0808">Transferase</keyword>
<name>A0A2A7A8U3_9FIRM</name>
<evidence type="ECO:0000313" key="4">
    <source>
        <dbReference type="EMBL" id="RGB86861.1"/>
    </source>
</evidence>
<dbReference type="PANTHER" id="PTHR45947:SF14">
    <property type="entry name" value="SLL1723 PROTEIN"/>
    <property type="match status" value="1"/>
</dbReference>
<evidence type="ECO:0000313" key="5">
    <source>
        <dbReference type="Proteomes" id="UP000220157"/>
    </source>
</evidence>
<dbReference type="InterPro" id="IPR050194">
    <property type="entry name" value="Glycosyltransferase_grp1"/>
</dbReference>
<evidence type="ECO:0000259" key="1">
    <source>
        <dbReference type="Pfam" id="PF00534"/>
    </source>
</evidence>
<dbReference type="RefSeq" id="WP_097785545.1">
    <property type="nucleotide sequence ID" value="NZ_JAHQYW010000032.1"/>
</dbReference>
<dbReference type="InterPro" id="IPR028098">
    <property type="entry name" value="Glyco_trans_4-like_N"/>
</dbReference>
<dbReference type="SUPFAM" id="SSF53756">
    <property type="entry name" value="UDP-Glycosyltransferase/glycogen phosphorylase"/>
    <property type="match status" value="1"/>
</dbReference>
<dbReference type="Proteomes" id="UP000220157">
    <property type="component" value="Unassembled WGS sequence"/>
</dbReference>
<reference evidence="4 6" key="3">
    <citation type="submission" date="2018-08" db="EMBL/GenBank/DDBJ databases">
        <title>A genome reference for cultivated species of the human gut microbiota.</title>
        <authorList>
            <person name="Zou Y."/>
            <person name="Xue W."/>
            <person name="Luo G."/>
        </authorList>
    </citation>
    <scope>NUCLEOTIDE SEQUENCE [LARGE SCALE GENOMIC DNA]</scope>
    <source>
        <strain evidence="4 6">AF31-14AC</strain>
    </source>
</reference>
<reference evidence="3 5" key="1">
    <citation type="journal article" date="2017" name="Front. Microbiol.">
        <title>New Insights into the Diversity of the Genus Faecalibacterium.</title>
        <authorList>
            <person name="Benevides L."/>
            <person name="Burman S."/>
            <person name="Martin R."/>
            <person name="Robert V."/>
            <person name="Thomas M."/>
            <person name="Miquel S."/>
            <person name="Chain F."/>
            <person name="Sokol H."/>
            <person name="Bermudez-Humaran L.G."/>
            <person name="Morrison M."/>
            <person name="Langella P."/>
            <person name="Azevedo V.A."/>
            <person name="Chatel J.M."/>
            <person name="Soares S."/>
        </authorList>
    </citation>
    <scope>NUCLEOTIDE SEQUENCE [LARGE SCALE GENOMIC DNA]</scope>
    <source>
        <strain evidence="3 5">CNCM I 4573</strain>
    </source>
</reference>
<sequence length="370" mass="42204">MNKIRVMFAMGGSMKRAGAETMIMQYLRQLVKDDRFEFSILVHGYDKGDYDDEIATFGVPIYHVPVRGKHPLTYTHEVKKVLKTHPADIIHCNMDSACGDFLTIAKECGIEIRIAHSHLTHFQASTPIKILVAKKSKERIHEVATIRLACSEKAGKWLYEEDAFSVINNAIDLEEYTPDSGKREEMRSEFGLSQEETAIVNIGRFHYQKNHKKLLDIFASYRQQYNKGVLFLVGTGELIDQIKEYARQLNIEKNVVFLGLRKDIPNLLQAMDVFVMPSLFEGLPVSGIEAQAAGLPCFFADTITPEICMTNYAKRLPLDDIGEWVNALNQIPHKKNPTEAQEALRKYGYDIKVEADQLAEFYVDAYFNRK</sequence>
<organism evidence="3 5">
    <name type="scientific">Faecalibacterium prausnitzii</name>
    <dbReference type="NCBI Taxonomy" id="853"/>
    <lineage>
        <taxon>Bacteria</taxon>
        <taxon>Bacillati</taxon>
        <taxon>Bacillota</taxon>
        <taxon>Clostridia</taxon>
        <taxon>Eubacteriales</taxon>
        <taxon>Oscillospiraceae</taxon>
        <taxon>Faecalibacterium</taxon>
    </lineage>
</organism>
<evidence type="ECO:0000313" key="6">
    <source>
        <dbReference type="Proteomes" id="UP000260782"/>
    </source>
</evidence>
<dbReference type="GO" id="GO:0016757">
    <property type="term" value="F:glycosyltransferase activity"/>
    <property type="evidence" value="ECO:0007669"/>
    <property type="project" value="InterPro"/>
</dbReference>
<comment type="caution">
    <text evidence="3">The sequence shown here is derived from an EMBL/GenBank/DDBJ whole genome shotgun (WGS) entry which is preliminary data.</text>
</comment>
<evidence type="ECO:0000313" key="3">
    <source>
        <dbReference type="EMBL" id="PDX75557.1"/>
    </source>
</evidence>
<dbReference type="Pfam" id="PF00534">
    <property type="entry name" value="Glycos_transf_1"/>
    <property type="match status" value="1"/>
</dbReference>
<feature type="domain" description="Glycosyltransferase subfamily 4-like N-terminal" evidence="2">
    <location>
        <begin position="18"/>
        <end position="174"/>
    </location>
</feature>
<reference evidence="3" key="2">
    <citation type="submission" date="2017-07" db="EMBL/GenBank/DDBJ databases">
        <authorList>
            <person name="Sun Z.S."/>
            <person name="Albrecht U."/>
            <person name="Echele G."/>
            <person name="Lee C.C."/>
        </authorList>
    </citation>
    <scope>NUCLEOTIDE SEQUENCE</scope>
    <source>
        <strain evidence="3">CNCM I 4573</strain>
    </source>
</reference>
<dbReference type="Pfam" id="PF13439">
    <property type="entry name" value="Glyco_transf_4"/>
    <property type="match status" value="1"/>
</dbReference>
<dbReference type="EMBL" id="QVES01000005">
    <property type="protein sequence ID" value="RGB86861.1"/>
    <property type="molecule type" value="Genomic_DNA"/>
</dbReference>
<dbReference type="EMBL" id="NMTW01000036">
    <property type="protein sequence ID" value="PDX75557.1"/>
    <property type="molecule type" value="Genomic_DNA"/>
</dbReference>
<dbReference type="Proteomes" id="UP000260782">
    <property type="component" value="Unassembled WGS sequence"/>
</dbReference>
<evidence type="ECO:0000259" key="2">
    <source>
        <dbReference type="Pfam" id="PF13439"/>
    </source>
</evidence>
<dbReference type="AlphaFoldDB" id="A0A2A7A8U3"/>
<accession>A0A2A7A8U3</accession>
<protein>
    <submittedName>
        <fullName evidence="3 4">Glycosyltransferase</fullName>
    </submittedName>
</protein>